<name>A0A7S0THR7_9STRA</name>
<feature type="compositionally biased region" description="Basic and acidic residues" evidence="1">
    <location>
        <begin position="218"/>
        <end position="228"/>
    </location>
</feature>
<gene>
    <name evidence="3" type="ORF">SMAR0319_LOCUS574</name>
</gene>
<evidence type="ECO:0000313" key="3">
    <source>
        <dbReference type="EMBL" id="CAD8733425.1"/>
    </source>
</evidence>
<feature type="signal peptide" evidence="2">
    <location>
        <begin position="1"/>
        <end position="21"/>
    </location>
</feature>
<evidence type="ECO:0000256" key="2">
    <source>
        <dbReference type="SAM" id="SignalP"/>
    </source>
</evidence>
<organism evidence="3">
    <name type="scientific">Skeletonema marinoi</name>
    <dbReference type="NCBI Taxonomy" id="267567"/>
    <lineage>
        <taxon>Eukaryota</taxon>
        <taxon>Sar</taxon>
        <taxon>Stramenopiles</taxon>
        <taxon>Ochrophyta</taxon>
        <taxon>Bacillariophyta</taxon>
        <taxon>Coscinodiscophyceae</taxon>
        <taxon>Thalassiosirophycidae</taxon>
        <taxon>Thalassiosirales</taxon>
        <taxon>Skeletonemataceae</taxon>
        <taxon>Skeletonema</taxon>
        <taxon>Skeletonema marinoi-dohrnii complex</taxon>
    </lineage>
</organism>
<sequence length="228" mass="25889">MQLFKILLVLQSITLFHLVRGACETEDDLNFEDCNLIDLSDVVLTGICNRIGLDMVEHVLPTLIDDDDSSGEKKVYTHEQYAMGAEECIMVEAEMERLAMEDPEELERMEREAMAEDPDILAEIISDVLQQDAQLLKDVATKIKDAADHADIVKDITEGMLSEGETLEDRPDVLGYLVATIMVEDPSFLDEFDAQLAEEFYGEDYDSEDYWDEEDPDDIGHEILEDEL</sequence>
<accession>A0A7S0THR7</accession>
<dbReference type="AlphaFoldDB" id="A0A7S0THR7"/>
<dbReference type="EMBL" id="HBFJ01000773">
    <property type="protein sequence ID" value="CAD8733425.1"/>
    <property type="molecule type" value="Transcribed_RNA"/>
</dbReference>
<feature type="compositionally biased region" description="Acidic residues" evidence="1">
    <location>
        <begin position="204"/>
        <end position="217"/>
    </location>
</feature>
<feature type="region of interest" description="Disordered" evidence="1">
    <location>
        <begin position="204"/>
        <end position="228"/>
    </location>
</feature>
<feature type="chain" id="PRO_5030555880" evidence="2">
    <location>
        <begin position="22"/>
        <end position="228"/>
    </location>
</feature>
<protein>
    <submittedName>
        <fullName evidence="3">Uncharacterized protein</fullName>
    </submittedName>
</protein>
<proteinExistence type="predicted"/>
<keyword evidence="2" id="KW-0732">Signal</keyword>
<evidence type="ECO:0000256" key="1">
    <source>
        <dbReference type="SAM" id="MobiDB-lite"/>
    </source>
</evidence>
<reference evidence="3" key="1">
    <citation type="submission" date="2021-01" db="EMBL/GenBank/DDBJ databases">
        <authorList>
            <person name="Corre E."/>
            <person name="Pelletier E."/>
            <person name="Niang G."/>
            <person name="Scheremetjew M."/>
            <person name="Finn R."/>
            <person name="Kale V."/>
            <person name="Holt S."/>
            <person name="Cochrane G."/>
            <person name="Meng A."/>
            <person name="Brown T."/>
            <person name="Cohen L."/>
        </authorList>
    </citation>
    <scope>NUCLEOTIDE SEQUENCE</scope>
    <source>
        <strain evidence="3">SM1012Hels-07</strain>
    </source>
</reference>